<feature type="domain" description="EF-hand" evidence="3">
    <location>
        <begin position="7"/>
        <end position="42"/>
    </location>
</feature>
<organism evidence="4 5">
    <name type="scientific">Chrysochromulina tobinii</name>
    <dbReference type="NCBI Taxonomy" id="1460289"/>
    <lineage>
        <taxon>Eukaryota</taxon>
        <taxon>Haptista</taxon>
        <taxon>Haptophyta</taxon>
        <taxon>Prymnesiophyceae</taxon>
        <taxon>Prymnesiales</taxon>
        <taxon>Chrysochromulinaceae</taxon>
        <taxon>Chrysochromulina</taxon>
    </lineage>
</organism>
<name>A0A0M0JGH6_9EUKA</name>
<evidence type="ECO:0000313" key="4">
    <source>
        <dbReference type="EMBL" id="KOO25711.1"/>
    </source>
</evidence>
<keyword evidence="5" id="KW-1185">Reference proteome</keyword>
<dbReference type="Proteomes" id="UP000037460">
    <property type="component" value="Unassembled WGS sequence"/>
</dbReference>
<feature type="coiled-coil region" evidence="2">
    <location>
        <begin position="218"/>
        <end position="257"/>
    </location>
</feature>
<dbReference type="InterPro" id="IPR002048">
    <property type="entry name" value="EF_hand_dom"/>
</dbReference>
<sequence>MDEVEVELRKLLKPIFSKLDADGVGFISSDDLSAAVSGLGIEMQPADLNALREQCDPENTGDISYDELLAAIKAQVEAGGSLASLFQTQRASGRGGLVIEEEDMRAASYEEDGMARFIGDLPMQLVQIMKKHHARILEIFNTLDEDGNGSVDIREFVTVIRRLGLAAGASDEEVRRLFAAVDKDGNGSVTMSEMEAVVSAARQGKRILSMTAEEFRARQLAKEQMERERARLAAEEAARLEREREAAAFAAEEARLRRYGSDMPC</sequence>
<dbReference type="SMART" id="SM00054">
    <property type="entry name" value="EFh"/>
    <property type="match status" value="4"/>
</dbReference>
<dbReference type="Pfam" id="PF13499">
    <property type="entry name" value="EF-hand_7"/>
    <property type="match status" value="2"/>
</dbReference>
<evidence type="ECO:0000313" key="5">
    <source>
        <dbReference type="Proteomes" id="UP000037460"/>
    </source>
</evidence>
<evidence type="ECO:0000256" key="1">
    <source>
        <dbReference type="ARBA" id="ARBA00022837"/>
    </source>
</evidence>
<dbReference type="PROSITE" id="PS50222">
    <property type="entry name" value="EF_HAND_2"/>
    <property type="match status" value="3"/>
</dbReference>
<reference evidence="5" key="1">
    <citation type="journal article" date="2015" name="PLoS Genet.">
        <title>Genome Sequence and Transcriptome Analyses of Chrysochromulina tobin: Metabolic Tools for Enhanced Algal Fitness in the Prominent Order Prymnesiales (Haptophyceae).</title>
        <authorList>
            <person name="Hovde B.T."/>
            <person name="Deodato C.R."/>
            <person name="Hunsperger H.M."/>
            <person name="Ryken S.A."/>
            <person name="Yost W."/>
            <person name="Jha R.K."/>
            <person name="Patterson J."/>
            <person name="Monnat R.J. Jr."/>
            <person name="Barlow S.B."/>
            <person name="Starkenburg S.R."/>
            <person name="Cattolico R.A."/>
        </authorList>
    </citation>
    <scope>NUCLEOTIDE SEQUENCE</scope>
    <source>
        <strain evidence="5">CCMP291</strain>
    </source>
</reference>
<keyword evidence="2" id="KW-0175">Coiled coil</keyword>
<dbReference type="InterPro" id="IPR018247">
    <property type="entry name" value="EF_Hand_1_Ca_BS"/>
</dbReference>
<feature type="domain" description="EF-hand" evidence="3">
    <location>
        <begin position="169"/>
        <end position="204"/>
    </location>
</feature>
<protein>
    <submittedName>
        <fullName evidence="4">Calcium-binding protein cml42</fullName>
    </submittedName>
</protein>
<dbReference type="SUPFAM" id="SSF47473">
    <property type="entry name" value="EF-hand"/>
    <property type="match status" value="1"/>
</dbReference>
<dbReference type="InterPro" id="IPR011992">
    <property type="entry name" value="EF-hand-dom_pair"/>
</dbReference>
<dbReference type="Gene3D" id="1.10.238.10">
    <property type="entry name" value="EF-hand"/>
    <property type="match status" value="2"/>
</dbReference>
<dbReference type="OrthoDB" id="26525at2759"/>
<dbReference type="PROSITE" id="PS00018">
    <property type="entry name" value="EF_HAND_1"/>
    <property type="match status" value="2"/>
</dbReference>
<dbReference type="PANTHER" id="PTHR20875">
    <property type="entry name" value="EF-HAND CALCIUM-BINDING DOMAIN-CONTAINING PROTEIN 6-RELATED"/>
    <property type="match status" value="1"/>
</dbReference>
<gene>
    <name evidence="4" type="ORF">Ctob_003669</name>
</gene>
<dbReference type="AlphaFoldDB" id="A0A0M0JGH6"/>
<dbReference type="InterPro" id="IPR052603">
    <property type="entry name" value="EFCB6"/>
</dbReference>
<dbReference type="PANTHER" id="PTHR20875:SF0">
    <property type="entry name" value="GH12158P"/>
    <property type="match status" value="1"/>
</dbReference>
<dbReference type="GO" id="GO:0005509">
    <property type="term" value="F:calcium ion binding"/>
    <property type="evidence" value="ECO:0007669"/>
    <property type="project" value="InterPro"/>
</dbReference>
<dbReference type="EMBL" id="JWZX01002939">
    <property type="protein sequence ID" value="KOO25711.1"/>
    <property type="molecule type" value="Genomic_DNA"/>
</dbReference>
<accession>A0A0M0JGH6</accession>
<dbReference type="CDD" id="cd00051">
    <property type="entry name" value="EFh"/>
    <property type="match status" value="2"/>
</dbReference>
<keyword evidence="1" id="KW-0106">Calcium</keyword>
<comment type="caution">
    <text evidence="4">The sequence shown here is derived from an EMBL/GenBank/DDBJ whole genome shotgun (WGS) entry which is preliminary data.</text>
</comment>
<feature type="domain" description="EF-hand" evidence="3">
    <location>
        <begin position="131"/>
        <end position="166"/>
    </location>
</feature>
<evidence type="ECO:0000259" key="3">
    <source>
        <dbReference type="PROSITE" id="PS50222"/>
    </source>
</evidence>
<evidence type="ECO:0000256" key="2">
    <source>
        <dbReference type="SAM" id="Coils"/>
    </source>
</evidence>
<proteinExistence type="predicted"/>